<dbReference type="InterPro" id="IPR052040">
    <property type="entry name" value="GTPase/Isobutyryl-CoA_mutase"/>
</dbReference>
<dbReference type="PANTHER" id="PTHR43087">
    <property type="entry name" value="LYSINE/ARGININE/ORNITHINE TRANSPORT SYSTEM KINASE"/>
    <property type="match status" value="1"/>
</dbReference>
<dbReference type="GO" id="GO:0005525">
    <property type="term" value="F:GTP binding"/>
    <property type="evidence" value="ECO:0007669"/>
    <property type="project" value="UniProtKB-KW"/>
</dbReference>
<comment type="caution">
    <text evidence="7">The sequence shown here is derived from an EMBL/GenBank/DDBJ whole genome shotgun (WGS) entry which is preliminary data.</text>
</comment>
<dbReference type="Proteomes" id="UP000018291">
    <property type="component" value="Unassembled WGS sequence"/>
</dbReference>
<keyword evidence="8" id="KW-1185">Reference proteome</keyword>
<evidence type="ECO:0000256" key="6">
    <source>
        <dbReference type="SAM" id="MobiDB-lite"/>
    </source>
</evidence>
<dbReference type="eggNOG" id="COG1703">
    <property type="taxonomic scope" value="Bacteria"/>
</dbReference>
<keyword evidence="3" id="KW-0378">Hydrolase</keyword>
<evidence type="ECO:0000256" key="2">
    <source>
        <dbReference type="ARBA" id="ARBA00022741"/>
    </source>
</evidence>
<keyword evidence="7" id="KW-0808">Transferase</keyword>
<organism evidence="7 8">
    <name type="scientific">Candidatus Neomicrothrix parvicella RN1</name>
    <dbReference type="NCBI Taxonomy" id="1229780"/>
    <lineage>
        <taxon>Bacteria</taxon>
        <taxon>Bacillati</taxon>
        <taxon>Actinomycetota</taxon>
        <taxon>Acidimicrobiia</taxon>
        <taxon>Acidimicrobiales</taxon>
        <taxon>Microthrixaceae</taxon>
        <taxon>Candidatus Neomicrothrix</taxon>
    </lineage>
</organism>
<name>R4YY54_9ACTN</name>
<evidence type="ECO:0000313" key="8">
    <source>
        <dbReference type="Proteomes" id="UP000018291"/>
    </source>
</evidence>
<dbReference type="Gene3D" id="3.40.50.300">
    <property type="entry name" value="P-loop containing nucleotide triphosphate hydrolases"/>
    <property type="match status" value="1"/>
</dbReference>
<protein>
    <submittedName>
        <fullName evidence="7">Putative LAO/AO transport system kinase</fullName>
    </submittedName>
</protein>
<dbReference type="GO" id="GO:0003924">
    <property type="term" value="F:GTPase activity"/>
    <property type="evidence" value="ECO:0007669"/>
    <property type="project" value="InterPro"/>
</dbReference>
<keyword evidence="7" id="KW-0418">Kinase</keyword>
<evidence type="ECO:0000256" key="3">
    <source>
        <dbReference type="ARBA" id="ARBA00022801"/>
    </source>
</evidence>
<dbReference type="InterPro" id="IPR027417">
    <property type="entry name" value="P-loop_NTPase"/>
</dbReference>
<keyword evidence="4" id="KW-0342">GTP-binding</keyword>
<evidence type="ECO:0000256" key="1">
    <source>
        <dbReference type="ARBA" id="ARBA00009625"/>
    </source>
</evidence>
<dbReference type="OrthoDB" id="9778292at2"/>
<dbReference type="InterPro" id="IPR005129">
    <property type="entry name" value="GTPase_ArgK"/>
</dbReference>
<accession>R4YY54</accession>
<feature type="compositionally biased region" description="Basic and acidic residues" evidence="6">
    <location>
        <begin position="53"/>
        <end position="65"/>
    </location>
</feature>
<proteinExistence type="inferred from homology"/>
<dbReference type="GO" id="GO:0016301">
    <property type="term" value="F:kinase activity"/>
    <property type="evidence" value="ECO:0007669"/>
    <property type="project" value="UniProtKB-KW"/>
</dbReference>
<dbReference type="RefSeq" id="WP_012222655.1">
    <property type="nucleotide sequence ID" value="NZ_HG422565.1"/>
</dbReference>
<reference evidence="7 8" key="1">
    <citation type="journal article" date="2013" name="ISME J.">
        <title>Metabolic model for the filamentous 'Candidatus Microthrix parvicella' based on genomic and metagenomic analyses.</title>
        <authorList>
            <person name="Jon McIlroy S."/>
            <person name="Kristiansen R."/>
            <person name="Albertsen M."/>
            <person name="Michael Karst S."/>
            <person name="Rossetti S."/>
            <person name="Lund Nielsen J."/>
            <person name="Tandoi V."/>
            <person name="James Seviour R."/>
            <person name="Nielsen P.H."/>
        </authorList>
    </citation>
    <scope>NUCLEOTIDE SEQUENCE [LARGE SCALE GENOMIC DNA]</scope>
    <source>
        <strain evidence="7 8">RN1</strain>
    </source>
</reference>
<dbReference type="EMBL" id="CANL01000001">
    <property type="protein sequence ID" value="CCM61831.1"/>
    <property type="molecule type" value="Genomic_DNA"/>
</dbReference>
<gene>
    <name evidence="7" type="ORF">BN381_10062</name>
</gene>
<keyword evidence="5" id="KW-0143">Chaperone</keyword>
<comment type="similarity">
    <text evidence="1">Belongs to the SIMIBI class G3E GTPase family. ArgK/MeaB subfamily.</text>
</comment>
<evidence type="ECO:0000256" key="4">
    <source>
        <dbReference type="ARBA" id="ARBA00023134"/>
    </source>
</evidence>
<dbReference type="AlphaFoldDB" id="R4YY54"/>
<evidence type="ECO:0000313" key="7">
    <source>
        <dbReference type="EMBL" id="CCM61831.1"/>
    </source>
</evidence>
<sequence>MATLPTDPEQLLDLADAGDRRALARALSVVERGGAAGSALVRAGWSRARHHRAQQDREPGDRAPDRALTVGITGAPGAGKSTLNATLCAELLARGRSVAVLAIDPSSPFSGGAILGDRVRMGDVAGADGLYIRSMATRGHLGGLTGATNDAIAVLGATGRDLVIVETVGVGQVETDIVDSADTTVVVVNPGWGDAIQANKAGLMEIADIFVVNKADRDGARDTVTDLESMLNLSGGHDDGPAQWRPPVVSTVGTTGEGVAELADALEAHVAHQHATGELDRRRSAQRSQRLREVAVARVGRALDDLLATGWGGALRAEVEEAHTDPWAAASRLIERLAQQLTDD</sequence>
<evidence type="ECO:0000256" key="5">
    <source>
        <dbReference type="ARBA" id="ARBA00023186"/>
    </source>
</evidence>
<dbReference type="CDD" id="cd03114">
    <property type="entry name" value="MMAA-like"/>
    <property type="match status" value="1"/>
</dbReference>
<dbReference type="HOGENOM" id="CLU_043725_2_2_11"/>
<dbReference type="Pfam" id="PF03308">
    <property type="entry name" value="MeaB"/>
    <property type="match status" value="1"/>
</dbReference>
<feature type="region of interest" description="Disordered" evidence="6">
    <location>
        <begin position="45"/>
        <end position="67"/>
    </location>
</feature>
<dbReference type="SUPFAM" id="SSF52540">
    <property type="entry name" value="P-loop containing nucleoside triphosphate hydrolases"/>
    <property type="match status" value="1"/>
</dbReference>
<dbReference type="STRING" id="1229780.BN381_10062"/>
<dbReference type="NCBIfam" id="TIGR00750">
    <property type="entry name" value="lao"/>
    <property type="match status" value="1"/>
</dbReference>
<dbReference type="PANTHER" id="PTHR43087:SF1">
    <property type="entry name" value="LAO_AO TRANSPORT SYSTEM ATPASE"/>
    <property type="match status" value="1"/>
</dbReference>
<keyword evidence="2" id="KW-0547">Nucleotide-binding</keyword>